<dbReference type="Pfam" id="PF07075">
    <property type="entry name" value="NamZ_N"/>
    <property type="match status" value="1"/>
</dbReference>
<evidence type="ECO:0000259" key="2">
    <source>
        <dbReference type="Pfam" id="PF20732"/>
    </source>
</evidence>
<dbReference type="PANTHER" id="PTHR42915">
    <property type="entry name" value="HYPOTHETICAL 460 KDA PROTEIN IN FEUA-SIGW INTERGENIC REGION [PRECURSOR]"/>
    <property type="match status" value="1"/>
</dbReference>
<evidence type="ECO:0000259" key="1">
    <source>
        <dbReference type="Pfam" id="PF07075"/>
    </source>
</evidence>
<dbReference type="Pfam" id="PF20732">
    <property type="entry name" value="NamZ_C"/>
    <property type="match status" value="1"/>
</dbReference>
<dbReference type="Proteomes" id="UP000604730">
    <property type="component" value="Unassembled WGS sequence"/>
</dbReference>
<dbReference type="InterPro" id="IPR008302">
    <property type="entry name" value="NamZ"/>
</dbReference>
<proteinExistence type="predicted"/>
<gene>
    <name evidence="3" type="ORF">JJN12_10205</name>
</gene>
<accession>A0ABS1J1V0</accession>
<reference evidence="3 4" key="1">
    <citation type="submission" date="2021-01" db="EMBL/GenBank/DDBJ databases">
        <title>Isolation and description of Catonella massiliensis sp. nov., a novel Catonella species, isolated from a stable periodontitis subject.</title>
        <authorList>
            <person name="Antezack A."/>
            <person name="Boxberger M."/>
            <person name="La Scola B."/>
            <person name="Monnet-Corti V."/>
        </authorList>
    </citation>
    <scope>NUCLEOTIDE SEQUENCE [LARGE SCALE GENOMIC DNA]</scope>
    <source>
        <strain evidence="3 4">Marseille-Q4567</strain>
    </source>
</reference>
<keyword evidence="4" id="KW-1185">Reference proteome</keyword>
<feature type="domain" description="Peptidoglycan beta-N-acetylmuramidase NamZ C-terminal" evidence="2">
    <location>
        <begin position="227"/>
        <end position="380"/>
    </location>
</feature>
<name>A0ABS1J1V0_9FIRM</name>
<dbReference type="PANTHER" id="PTHR42915:SF1">
    <property type="entry name" value="PEPTIDOGLYCAN BETA-N-ACETYLMURAMIDASE NAMZ"/>
    <property type="match status" value="1"/>
</dbReference>
<dbReference type="InterPro" id="IPR048502">
    <property type="entry name" value="NamZ_N"/>
</dbReference>
<organism evidence="3 4">
    <name type="scientific">Catonella massiliensis</name>
    <dbReference type="NCBI Taxonomy" id="2799636"/>
    <lineage>
        <taxon>Bacteria</taxon>
        <taxon>Bacillati</taxon>
        <taxon>Bacillota</taxon>
        <taxon>Clostridia</taxon>
        <taxon>Lachnospirales</taxon>
        <taxon>Lachnospiraceae</taxon>
        <taxon>Catonella</taxon>
    </lineage>
</organism>
<dbReference type="PIRSF" id="PIRSF016719">
    <property type="entry name" value="UCP016719"/>
    <property type="match status" value="1"/>
</dbReference>
<evidence type="ECO:0000313" key="4">
    <source>
        <dbReference type="Proteomes" id="UP000604730"/>
    </source>
</evidence>
<dbReference type="RefSeq" id="WP_208429578.1">
    <property type="nucleotide sequence ID" value="NZ_JAEPRJ010000001.1"/>
</dbReference>
<feature type="domain" description="Peptidoglycan beta-N-acetylmuramidase NamZ N-terminal" evidence="1">
    <location>
        <begin position="22"/>
        <end position="222"/>
    </location>
</feature>
<dbReference type="Gene3D" id="3.40.50.12170">
    <property type="entry name" value="Uncharacterised protein PF07075, DUF1343"/>
    <property type="match status" value="1"/>
</dbReference>
<evidence type="ECO:0000313" key="3">
    <source>
        <dbReference type="EMBL" id="MBK5898143.1"/>
    </source>
</evidence>
<sequence>MRVLNGIDHLEDAHKLLKGKRIGLITSSAGVTVNLEHDTSVFKRLGYHIETLLAPEHGIWGNIPAGEVVSDGTDRLTGLPITSLYKKDRKNLPKEVIERLDIIVYDIQDVGSRFYTYISLLKNVMNDCKKAGLPLLILDRVNPLSGKVEGNILKEEYFSYVGCFSLPQRYGLTVGEVARLFDSEIGLKDNLHILEVLNWNRNMLFPETGLTFMPPSPNIPNFDTTLAYAGLCLLEGTNISEGRGTTLPFLQFGSPFIKAEELVKELNCLKLPSVIFTPAFFTPTFSKYKGELCEGVLLHITDYHEFRPVETGFRILYTIRRLYGDDFKLLPKEKGNTHSFFTLLTGTELFTKENTDIEELMEIFRKDSETFLSTCKEYIL</sequence>
<comment type="caution">
    <text evidence="3">The sequence shown here is derived from an EMBL/GenBank/DDBJ whole genome shotgun (WGS) entry which is preliminary data.</text>
</comment>
<protein>
    <submittedName>
        <fullName evidence="3">DUF1343 domain-containing protein</fullName>
    </submittedName>
</protein>
<dbReference type="InterPro" id="IPR048503">
    <property type="entry name" value="NamZ_C"/>
</dbReference>
<dbReference type="EMBL" id="JAEPRJ010000001">
    <property type="protein sequence ID" value="MBK5898143.1"/>
    <property type="molecule type" value="Genomic_DNA"/>
</dbReference>
<dbReference type="Gene3D" id="3.90.1150.140">
    <property type="match status" value="1"/>
</dbReference>